<feature type="chain" id="PRO_5045393370" evidence="1">
    <location>
        <begin position="29"/>
        <end position="143"/>
    </location>
</feature>
<gene>
    <name evidence="2" type="ORF">GCM10023323_41970</name>
</gene>
<protein>
    <submittedName>
        <fullName evidence="2">Uncharacterized protein</fullName>
    </submittedName>
</protein>
<evidence type="ECO:0000313" key="2">
    <source>
        <dbReference type="EMBL" id="GAA5211227.1"/>
    </source>
</evidence>
<evidence type="ECO:0000313" key="3">
    <source>
        <dbReference type="Proteomes" id="UP001499878"/>
    </source>
</evidence>
<reference evidence="3" key="1">
    <citation type="journal article" date="2019" name="Int. J. Syst. Evol. Microbiol.">
        <title>The Global Catalogue of Microorganisms (GCM) 10K type strain sequencing project: providing services to taxonomists for standard genome sequencing and annotation.</title>
        <authorList>
            <consortium name="The Broad Institute Genomics Platform"/>
            <consortium name="The Broad Institute Genome Sequencing Center for Infectious Disease"/>
            <person name="Wu L."/>
            <person name="Ma J."/>
        </authorList>
    </citation>
    <scope>NUCLEOTIDE SEQUENCE [LARGE SCALE GENOMIC DNA]</scope>
    <source>
        <strain evidence="3">JCM 18306</strain>
    </source>
</reference>
<keyword evidence="1" id="KW-0732">Signal</keyword>
<dbReference type="EMBL" id="BAABJR010000010">
    <property type="protein sequence ID" value="GAA5211227.1"/>
    <property type="molecule type" value="Genomic_DNA"/>
</dbReference>
<evidence type="ECO:0000256" key="1">
    <source>
        <dbReference type="SAM" id="SignalP"/>
    </source>
</evidence>
<keyword evidence="3" id="KW-1185">Reference proteome</keyword>
<comment type="caution">
    <text evidence="2">The sequence shown here is derived from an EMBL/GenBank/DDBJ whole genome shotgun (WGS) entry which is preliminary data.</text>
</comment>
<accession>A0ABP9T8C6</accession>
<dbReference type="RefSeq" id="WP_310872851.1">
    <property type="nucleotide sequence ID" value="NZ_BAABJR010000010.1"/>
</dbReference>
<feature type="signal peptide" evidence="1">
    <location>
        <begin position="1"/>
        <end position="28"/>
    </location>
</feature>
<proteinExistence type="predicted"/>
<dbReference type="Proteomes" id="UP001499878">
    <property type="component" value="Unassembled WGS sequence"/>
</dbReference>
<name>A0ABP9T8C6_9ACTN</name>
<organism evidence="2 3">
    <name type="scientific">Streptomyces thinghirensis</name>
    <dbReference type="NCBI Taxonomy" id="551547"/>
    <lineage>
        <taxon>Bacteria</taxon>
        <taxon>Bacillati</taxon>
        <taxon>Actinomycetota</taxon>
        <taxon>Actinomycetes</taxon>
        <taxon>Kitasatosporales</taxon>
        <taxon>Streptomycetaceae</taxon>
        <taxon>Streptomyces</taxon>
    </lineage>
</organism>
<sequence>MNSNTLRMAAVSAVTAIALGGTAGLAQAAQPAPASTTRTAVTATQQAEAQQAARTLLASPLAAELSAAERSEMRAVADGQYAAAGKWGAIKAAFSKIGGFAKAIKGKYSDFKKWYDGLSWWVKAPLKAITPGLTLLEIYNALR</sequence>